<feature type="domain" description="Disks large homolog 5 N-terminal" evidence="3">
    <location>
        <begin position="50"/>
        <end position="123"/>
    </location>
</feature>
<dbReference type="Pfam" id="PF04822">
    <property type="entry name" value="Takusan"/>
    <property type="match status" value="1"/>
</dbReference>
<proteinExistence type="predicted"/>
<dbReference type="GeneTree" id="ENSGT00940000153178"/>
<name>A0A8C8UI32_PERMB</name>
<keyword evidence="5" id="KW-1185">Reference proteome</keyword>
<accession>A0A8C8UI32</accession>
<dbReference type="PANTHER" id="PTHR21558">
    <property type="entry name" value="SPEER/SPETEX"/>
    <property type="match status" value="1"/>
</dbReference>
<evidence type="ECO:0000256" key="1">
    <source>
        <dbReference type="SAM" id="Coils"/>
    </source>
</evidence>
<dbReference type="PANTHER" id="PTHR21558:SF13">
    <property type="entry name" value="MCG129800-RELATED"/>
    <property type="match status" value="1"/>
</dbReference>
<dbReference type="Proteomes" id="UP000694547">
    <property type="component" value="Chromosome 9"/>
</dbReference>
<evidence type="ECO:0000259" key="3">
    <source>
        <dbReference type="Pfam" id="PF04822"/>
    </source>
</evidence>
<evidence type="ECO:0000313" key="4">
    <source>
        <dbReference type="Ensembl" id="ENSPEMP00000032851.1"/>
    </source>
</evidence>
<feature type="region of interest" description="Disordered" evidence="2">
    <location>
        <begin position="12"/>
        <end position="31"/>
    </location>
</feature>
<feature type="coiled-coil region" evidence="1">
    <location>
        <begin position="61"/>
        <end position="88"/>
    </location>
</feature>
<dbReference type="InterPro" id="IPR006907">
    <property type="entry name" value="DLG5_N"/>
</dbReference>
<evidence type="ECO:0000313" key="5">
    <source>
        <dbReference type="Proteomes" id="UP000694547"/>
    </source>
</evidence>
<dbReference type="Ensembl" id="ENSPEMT00000038314.1">
    <property type="protein sequence ID" value="ENSPEMP00000032851.1"/>
    <property type="gene ID" value="ENSPEMG00000030014.1"/>
</dbReference>
<reference evidence="4 5" key="1">
    <citation type="submission" date="2018-10" db="EMBL/GenBank/DDBJ databases">
        <title>Improved assembly of the deer mouse Peromyscus maniculatus genome.</title>
        <authorList>
            <person name="Lassance J.-M."/>
            <person name="Hoekstra H.E."/>
        </authorList>
    </citation>
    <scope>NUCLEOTIDE SEQUENCE [LARGE SCALE GENOMIC DNA]</scope>
</reference>
<dbReference type="AlphaFoldDB" id="A0A8C8UI32"/>
<feature type="compositionally biased region" description="Basic and acidic residues" evidence="2">
    <location>
        <begin position="14"/>
        <end position="27"/>
    </location>
</feature>
<reference evidence="4" key="3">
    <citation type="submission" date="2025-09" db="UniProtKB">
        <authorList>
            <consortium name="Ensembl"/>
        </authorList>
    </citation>
    <scope>IDENTIFICATION</scope>
</reference>
<organism evidence="4 5">
    <name type="scientific">Peromyscus maniculatus bairdii</name>
    <name type="common">Prairie deer mouse</name>
    <dbReference type="NCBI Taxonomy" id="230844"/>
    <lineage>
        <taxon>Eukaryota</taxon>
        <taxon>Metazoa</taxon>
        <taxon>Chordata</taxon>
        <taxon>Craniata</taxon>
        <taxon>Vertebrata</taxon>
        <taxon>Euteleostomi</taxon>
        <taxon>Mammalia</taxon>
        <taxon>Eutheria</taxon>
        <taxon>Euarchontoglires</taxon>
        <taxon>Glires</taxon>
        <taxon>Rodentia</taxon>
        <taxon>Myomorpha</taxon>
        <taxon>Muroidea</taxon>
        <taxon>Cricetidae</taxon>
        <taxon>Neotominae</taxon>
        <taxon>Peromyscus</taxon>
    </lineage>
</organism>
<feature type="compositionally biased region" description="Polar residues" evidence="2">
    <location>
        <begin position="221"/>
        <end position="242"/>
    </location>
</feature>
<sequence length="242" mass="28250">IDLLSRLRSLLGRENGEHPETRERQKEAAVQAQRKTRTYKRFWRRHKAAMEPSSHPTLLTKKEVRTKLERLTMELQLVTSQRNELRDRLIFVTEGTMDNRYPLFQTPGHKLKLEHKEIMSELKTCVSSGLHSRLLMEQTQLKKKVDMLRQENKKLMEDWVLLKHHLKDLKVICKDQEKETSDLQTQQQQVGAGRWLEQATAQGESPMQREALQQEPPAEPRSQQPLKSGDEVSSSDLVSIVE</sequence>
<feature type="region of interest" description="Disordered" evidence="2">
    <location>
        <begin position="183"/>
        <end position="242"/>
    </location>
</feature>
<protein>
    <recommendedName>
        <fullName evidence="3">Disks large homolog 5 N-terminal domain-containing protein</fullName>
    </recommendedName>
</protein>
<evidence type="ECO:0000256" key="2">
    <source>
        <dbReference type="SAM" id="MobiDB-lite"/>
    </source>
</evidence>
<reference evidence="4" key="2">
    <citation type="submission" date="2025-08" db="UniProtKB">
        <authorList>
            <consortium name="Ensembl"/>
        </authorList>
    </citation>
    <scope>IDENTIFICATION</scope>
</reference>
<keyword evidence="1" id="KW-0175">Coiled coil</keyword>